<feature type="transmembrane region" description="Helical" evidence="1">
    <location>
        <begin position="125"/>
        <end position="145"/>
    </location>
</feature>
<dbReference type="EMBL" id="WEIO01000010">
    <property type="protein sequence ID" value="KAB7705024.1"/>
    <property type="molecule type" value="Genomic_DNA"/>
</dbReference>
<accession>A0A6I1FGV9</accession>
<dbReference type="RefSeq" id="WP_152153700.1">
    <property type="nucleotide sequence ID" value="NZ_WEIO01000010.1"/>
</dbReference>
<keyword evidence="1" id="KW-0812">Transmembrane</keyword>
<feature type="transmembrane region" description="Helical" evidence="1">
    <location>
        <begin position="208"/>
        <end position="226"/>
    </location>
</feature>
<feature type="transmembrane region" description="Helical" evidence="1">
    <location>
        <begin position="157"/>
        <end position="179"/>
    </location>
</feature>
<dbReference type="AlphaFoldDB" id="A0A6I1FGV9"/>
<organism evidence="2 3">
    <name type="scientific">Bacillus aerolatus</name>
    <dbReference type="NCBI Taxonomy" id="2653354"/>
    <lineage>
        <taxon>Bacteria</taxon>
        <taxon>Bacillati</taxon>
        <taxon>Bacillota</taxon>
        <taxon>Bacilli</taxon>
        <taxon>Bacillales</taxon>
        <taxon>Bacillaceae</taxon>
        <taxon>Bacillus</taxon>
    </lineage>
</organism>
<keyword evidence="1" id="KW-0472">Membrane</keyword>
<feature type="transmembrane region" description="Helical" evidence="1">
    <location>
        <begin position="43"/>
        <end position="65"/>
    </location>
</feature>
<gene>
    <name evidence="2" type="ORF">F9802_15810</name>
</gene>
<name>A0A6I1FGV9_9BACI</name>
<comment type="caution">
    <text evidence="2">The sequence shown here is derived from an EMBL/GenBank/DDBJ whole genome shotgun (WGS) entry which is preliminary data.</text>
</comment>
<evidence type="ECO:0000313" key="3">
    <source>
        <dbReference type="Proteomes" id="UP000429595"/>
    </source>
</evidence>
<feature type="transmembrane region" description="Helical" evidence="1">
    <location>
        <begin position="85"/>
        <end position="113"/>
    </location>
</feature>
<proteinExistence type="predicted"/>
<feature type="transmembrane region" description="Helical" evidence="1">
    <location>
        <begin position="12"/>
        <end position="31"/>
    </location>
</feature>
<protein>
    <submittedName>
        <fullName evidence="2">Uncharacterized protein</fullName>
    </submittedName>
</protein>
<keyword evidence="1" id="KW-1133">Transmembrane helix</keyword>
<reference evidence="2 3" key="1">
    <citation type="submission" date="2019-10" db="EMBL/GenBank/DDBJ databases">
        <title>Bacillus aerolatum sp. nov., isolated from bioaerosol of sport playgrounds.</title>
        <authorList>
            <person name="Chen P."/>
            <person name="Zhang G."/>
        </authorList>
    </citation>
    <scope>NUCLEOTIDE SEQUENCE [LARGE SCALE GENOMIC DNA]</scope>
    <source>
        <strain evidence="2 3">CX253</strain>
    </source>
</reference>
<evidence type="ECO:0000256" key="1">
    <source>
        <dbReference type="SAM" id="Phobius"/>
    </source>
</evidence>
<evidence type="ECO:0000313" key="2">
    <source>
        <dbReference type="EMBL" id="KAB7705024.1"/>
    </source>
</evidence>
<dbReference type="Proteomes" id="UP000429595">
    <property type="component" value="Unassembled WGS sequence"/>
</dbReference>
<sequence length="232" mass="26324">MKSFIHYQLLSLFHSLKWMPPAMLYIAWIFTQYYYKNLPMADSYSISAVVLYPIIVWNAMSVFNLEKGSEKLMLLSYMPKRQHFLYGKIIVVFLAGAALAAISFFMPLLLGIFNEPLTIQHIVHFMYGHVVFILFGIFTGGLFSATNMGGKKYSWSGSAFFVCAAIVSTKIMDVLPVALKWIVWSLPPVGTVTNIMKEGITAHPGKNIWIAVYLIIGFMVLIKLFLTREKVN</sequence>
<keyword evidence="3" id="KW-1185">Reference proteome</keyword>